<evidence type="ECO:0000256" key="8">
    <source>
        <dbReference type="ARBA" id="ARBA00023136"/>
    </source>
</evidence>
<dbReference type="EMBL" id="LRRQ01000044">
    <property type="protein sequence ID" value="OAM90939.1"/>
    <property type="molecule type" value="Genomic_DNA"/>
</dbReference>
<dbReference type="GO" id="GO:0033281">
    <property type="term" value="C:TAT protein transport complex"/>
    <property type="evidence" value="ECO:0007669"/>
    <property type="project" value="UniProtKB-UniRule"/>
</dbReference>
<dbReference type="Gene3D" id="1.20.5.3310">
    <property type="match status" value="1"/>
</dbReference>
<keyword evidence="12" id="KW-1185">Reference proteome</keyword>
<keyword evidence="6 9" id="KW-1133">Transmembrane helix</keyword>
<dbReference type="InterPro" id="IPR006312">
    <property type="entry name" value="TatA/E"/>
</dbReference>
<evidence type="ECO:0000256" key="6">
    <source>
        <dbReference type="ARBA" id="ARBA00022989"/>
    </source>
</evidence>
<dbReference type="PANTHER" id="PTHR42982">
    <property type="entry name" value="SEC-INDEPENDENT PROTEIN TRANSLOCASE PROTEIN TATA"/>
    <property type="match status" value="1"/>
</dbReference>
<keyword evidence="8 9" id="KW-0472">Membrane</keyword>
<evidence type="ECO:0000256" key="5">
    <source>
        <dbReference type="ARBA" id="ARBA00022927"/>
    </source>
</evidence>
<feature type="region of interest" description="Disordered" evidence="10">
    <location>
        <begin position="47"/>
        <end position="81"/>
    </location>
</feature>
<dbReference type="PANTHER" id="PTHR42982:SF1">
    <property type="entry name" value="SEC-INDEPENDENT PROTEIN TRANSLOCASE PROTEIN TATA"/>
    <property type="match status" value="1"/>
</dbReference>
<organism evidence="11 12">
    <name type="scientific">Termitidicoccus mucosus</name>
    <dbReference type="NCBI Taxonomy" id="1184151"/>
    <lineage>
        <taxon>Bacteria</taxon>
        <taxon>Pseudomonadati</taxon>
        <taxon>Verrucomicrobiota</taxon>
        <taxon>Opitutia</taxon>
        <taxon>Opitutales</taxon>
        <taxon>Opitutaceae</taxon>
        <taxon>Termitidicoccus</taxon>
    </lineage>
</organism>
<gene>
    <name evidence="9" type="primary">tatA</name>
    <name evidence="11" type="ORF">AW736_00335</name>
</gene>
<evidence type="ECO:0000256" key="9">
    <source>
        <dbReference type="HAMAP-Rule" id="MF_00236"/>
    </source>
</evidence>
<keyword evidence="7 9" id="KW-0811">Translocation</keyword>
<dbReference type="AlphaFoldDB" id="A0A178INZ0"/>
<comment type="subunit">
    <text evidence="9">Forms a complex with TatC.</text>
</comment>
<keyword evidence="5 9" id="KW-0653">Protein transport</keyword>
<keyword evidence="2 9" id="KW-0813">Transport</keyword>
<sequence>MNNIHLPVAFGLGSTELIVIFLVILLLFGGAKLPSLARGLGQSIREFKKASSEEDKDEDAKEKTAAKKESAAAKSDENKNT</sequence>
<evidence type="ECO:0000313" key="12">
    <source>
        <dbReference type="Proteomes" id="UP000078486"/>
    </source>
</evidence>
<evidence type="ECO:0000256" key="7">
    <source>
        <dbReference type="ARBA" id="ARBA00023010"/>
    </source>
</evidence>
<dbReference type="NCBIfam" id="TIGR01411">
    <property type="entry name" value="tatAE"/>
    <property type="match status" value="1"/>
</dbReference>
<keyword evidence="4 9" id="KW-0812">Transmembrane</keyword>
<dbReference type="HAMAP" id="MF_00236">
    <property type="entry name" value="TatA_E"/>
    <property type="match status" value="1"/>
</dbReference>
<dbReference type="InterPro" id="IPR003369">
    <property type="entry name" value="TatA/B/E"/>
</dbReference>
<feature type="transmembrane region" description="Helical" evidence="9">
    <location>
        <begin position="6"/>
        <end position="28"/>
    </location>
</feature>
<dbReference type="GO" id="GO:0008320">
    <property type="term" value="F:protein transmembrane transporter activity"/>
    <property type="evidence" value="ECO:0007669"/>
    <property type="project" value="UniProtKB-UniRule"/>
</dbReference>
<dbReference type="STRING" id="1184151.AW736_00335"/>
<evidence type="ECO:0000256" key="10">
    <source>
        <dbReference type="SAM" id="MobiDB-lite"/>
    </source>
</evidence>
<proteinExistence type="inferred from homology"/>
<keyword evidence="3 9" id="KW-1003">Cell membrane</keyword>
<protein>
    <recommendedName>
        <fullName evidence="9">Sec-independent protein translocase protein TatA</fullName>
    </recommendedName>
</protein>
<reference evidence="11 12" key="1">
    <citation type="submission" date="2016-01" db="EMBL/GenBank/DDBJ databases">
        <title>High potential of lignocellulose degradation of a new Verrucomicrobia species.</title>
        <authorList>
            <person name="Wang Y."/>
            <person name="Shi Y."/>
            <person name="Qiu Z."/>
            <person name="Liu S."/>
            <person name="Yang H."/>
        </authorList>
    </citation>
    <scope>NUCLEOTIDE SEQUENCE [LARGE SCALE GENOMIC DNA]</scope>
    <source>
        <strain evidence="11 12">TSB47</strain>
    </source>
</reference>
<comment type="similarity">
    <text evidence="9">Belongs to the TatA/E family.</text>
</comment>
<evidence type="ECO:0000256" key="4">
    <source>
        <dbReference type="ARBA" id="ARBA00022692"/>
    </source>
</evidence>
<accession>A0A178INZ0</accession>
<evidence type="ECO:0000313" key="11">
    <source>
        <dbReference type="EMBL" id="OAM90939.1"/>
    </source>
</evidence>
<name>A0A178INZ0_9BACT</name>
<dbReference type="RefSeq" id="WP_068768328.1">
    <property type="nucleotide sequence ID" value="NZ_CP109796.1"/>
</dbReference>
<evidence type="ECO:0000256" key="2">
    <source>
        <dbReference type="ARBA" id="ARBA00022448"/>
    </source>
</evidence>
<dbReference type="Proteomes" id="UP000078486">
    <property type="component" value="Unassembled WGS sequence"/>
</dbReference>
<evidence type="ECO:0000256" key="3">
    <source>
        <dbReference type="ARBA" id="ARBA00022475"/>
    </source>
</evidence>
<dbReference type="Pfam" id="PF02416">
    <property type="entry name" value="TatA_B_E"/>
    <property type="match status" value="1"/>
</dbReference>
<comment type="caution">
    <text evidence="11">The sequence shown here is derived from an EMBL/GenBank/DDBJ whole genome shotgun (WGS) entry which is preliminary data.</text>
</comment>
<comment type="subcellular location">
    <subcellularLocation>
        <location evidence="1 9">Cell membrane</location>
        <topology evidence="1 9">Single-pass membrane protein</topology>
    </subcellularLocation>
</comment>
<comment type="function">
    <text evidence="9">Part of the twin-arginine translocation (Tat) system that transports large folded proteins containing a characteristic twin-arginine motif in their signal peptide across membranes. TatA could form the protein-conducting channel of the Tat system.</text>
</comment>
<evidence type="ECO:0000256" key="1">
    <source>
        <dbReference type="ARBA" id="ARBA00004162"/>
    </source>
</evidence>
<dbReference type="GO" id="GO:0043953">
    <property type="term" value="P:protein transport by the Tat complex"/>
    <property type="evidence" value="ECO:0007669"/>
    <property type="project" value="UniProtKB-UniRule"/>
</dbReference>